<dbReference type="Pfam" id="PF13977">
    <property type="entry name" value="TetR_C_6"/>
    <property type="match status" value="1"/>
</dbReference>
<dbReference type="SUPFAM" id="SSF46689">
    <property type="entry name" value="Homeodomain-like"/>
    <property type="match status" value="1"/>
</dbReference>
<dbReference type="SUPFAM" id="SSF48498">
    <property type="entry name" value="Tetracyclin repressor-like, C-terminal domain"/>
    <property type="match status" value="1"/>
</dbReference>
<protein>
    <recommendedName>
        <fullName evidence="6">HTH tetR-type domain-containing protein</fullName>
    </recommendedName>
</protein>
<dbReference type="InterPro" id="IPR009057">
    <property type="entry name" value="Homeodomain-like_sf"/>
</dbReference>
<keyword evidence="8" id="KW-1185">Reference proteome</keyword>
<dbReference type="Pfam" id="PF00440">
    <property type="entry name" value="TetR_N"/>
    <property type="match status" value="1"/>
</dbReference>
<dbReference type="InterPro" id="IPR039538">
    <property type="entry name" value="BetI_C"/>
</dbReference>
<evidence type="ECO:0000313" key="8">
    <source>
        <dbReference type="Proteomes" id="UP001500752"/>
    </source>
</evidence>
<dbReference type="Proteomes" id="UP001500752">
    <property type="component" value="Unassembled WGS sequence"/>
</dbReference>
<organism evidence="7 8">
    <name type="scientific">Arthrobacter ginkgonis</name>
    <dbReference type="NCBI Taxonomy" id="1630594"/>
    <lineage>
        <taxon>Bacteria</taxon>
        <taxon>Bacillati</taxon>
        <taxon>Actinomycetota</taxon>
        <taxon>Actinomycetes</taxon>
        <taxon>Micrococcales</taxon>
        <taxon>Micrococcaceae</taxon>
        <taxon>Arthrobacter</taxon>
    </lineage>
</organism>
<evidence type="ECO:0000256" key="4">
    <source>
        <dbReference type="ARBA" id="ARBA00023163"/>
    </source>
</evidence>
<dbReference type="InterPro" id="IPR001647">
    <property type="entry name" value="HTH_TetR"/>
</dbReference>
<dbReference type="PANTHER" id="PTHR30055:SF234">
    <property type="entry name" value="HTH-TYPE TRANSCRIPTIONAL REGULATOR BETI"/>
    <property type="match status" value="1"/>
</dbReference>
<dbReference type="InterPro" id="IPR050109">
    <property type="entry name" value="HTH-type_TetR-like_transc_reg"/>
</dbReference>
<reference evidence="8" key="1">
    <citation type="journal article" date="2019" name="Int. J. Syst. Evol. Microbiol.">
        <title>The Global Catalogue of Microorganisms (GCM) 10K type strain sequencing project: providing services to taxonomists for standard genome sequencing and annotation.</title>
        <authorList>
            <consortium name="The Broad Institute Genomics Platform"/>
            <consortium name="The Broad Institute Genome Sequencing Center for Infectious Disease"/>
            <person name="Wu L."/>
            <person name="Ma J."/>
        </authorList>
    </citation>
    <scope>NUCLEOTIDE SEQUENCE [LARGE SCALE GENOMIC DNA]</scope>
    <source>
        <strain evidence="8">JCM 30742</strain>
    </source>
</reference>
<accession>A0ABP7D0B7</accession>
<keyword evidence="2" id="KW-0805">Transcription regulation</keyword>
<proteinExistence type="predicted"/>
<gene>
    <name evidence="7" type="ORF">GCM10023081_37890</name>
</gene>
<comment type="caution">
    <text evidence="7">The sequence shown here is derived from an EMBL/GenBank/DDBJ whole genome shotgun (WGS) entry which is preliminary data.</text>
</comment>
<keyword evidence="4" id="KW-0804">Transcription</keyword>
<dbReference type="PROSITE" id="PS50977">
    <property type="entry name" value="HTH_TETR_2"/>
    <property type="match status" value="1"/>
</dbReference>
<evidence type="ECO:0000256" key="1">
    <source>
        <dbReference type="ARBA" id="ARBA00022491"/>
    </source>
</evidence>
<dbReference type="EMBL" id="BAABEO010000025">
    <property type="protein sequence ID" value="GAA3697359.1"/>
    <property type="molecule type" value="Genomic_DNA"/>
</dbReference>
<evidence type="ECO:0000313" key="7">
    <source>
        <dbReference type="EMBL" id="GAA3697359.1"/>
    </source>
</evidence>
<dbReference type="InterPro" id="IPR036271">
    <property type="entry name" value="Tet_transcr_reg_TetR-rel_C_sf"/>
</dbReference>
<keyword evidence="1" id="KW-0678">Repressor</keyword>
<evidence type="ECO:0000256" key="5">
    <source>
        <dbReference type="PROSITE-ProRule" id="PRU00335"/>
    </source>
</evidence>
<dbReference type="PANTHER" id="PTHR30055">
    <property type="entry name" value="HTH-TYPE TRANSCRIPTIONAL REGULATOR RUTR"/>
    <property type="match status" value="1"/>
</dbReference>
<sequence length="167" mass="18684">MREIARQAGFANGALKHFFDSKDDIIQATYQESLGAMTTFIDKGLDSKRGMEALRAIAHAAMPSDEERITAGRVLLSFWERAVNNARMRESYEEHLRHWRGALARYVAEGREDGDIRTATPDEQLVDELVLLTAGANVMVLVAPTLSTPELQKAHVESFLARIARED</sequence>
<evidence type="ECO:0000256" key="2">
    <source>
        <dbReference type="ARBA" id="ARBA00023015"/>
    </source>
</evidence>
<keyword evidence="3 5" id="KW-0238">DNA-binding</keyword>
<name>A0ABP7D0B7_9MICC</name>
<evidence type="ECO:0000256" key="3">
    <source>
        <dbReference type="ARBA" id="ARBA00023125"/>
    </source>
</evidence>
<evidence type="ECO:0000259" key="6">
    <source>
        <dbReference type="PROSITE" id="PS50977"/>
    </source>
</evidence>
<feature type="domain" description="HTH tetR-type" evidence="6">
    <location>
        <begin position="1"/>
        <end position="37"/>
    </location>
</feature>
<comment type="caution">
    <text evidence="5">Lacks conserved residue(s) required for the propagation of feature annotation.</text>
</comment>
<dbReference type="Gene3D" id="1.10.357.10">
    <property type="entry name" value="Tetracycline Repressor, domain 2"/>
    <property type="match status" value="1"/>
</dbReference>